<feature type="transmembrane region" description="Helical" evidence="1">
    <location>
        <begin position="44"/>
        <end position="65"/>
    </location>
</feature>
<feature type="transmembrane region" description="Helical" evidence="1">
    <location>
        <begin position="108"/>
        <end position="127"/>
    </location>
</feature>
<dbReference type="PANTHER" id="PTHR34220:SF7">
    <property type="entry name" value="SENSOR HISTIDINE KINASE YPDA"/>
    <property type="match status" value="1"/>
</dbReference>
<protein>
    <submittedName>
        <fullName evidence="3">Sensor histidine kinase</fullName>
    </submittedName>
</protein>
<dbReference type="GO" id="GO:0016301">
    <property type="term" value="F:kinase activity"/>
    <property type="evidence" value="ECO:0007669"/>
    <property type="project" value="UniProtKB-KW"/>
</dbReference>
<feature type="transmembrane region" description="Helical" evidence="1">
    <location>
        <begin position="148"/>
        <end position="168"/>
    </location>
</feature>
<feature type="transmembrane region" description="Helical" evidence="1">
    <location>
        <begin position="277"/>
        <end position="293"/>
    </location>
</feature>
<feature type="transmembrane region" description="Helical" evidence="1">
    <location>
        <begin position="20"/>
        <end position="38"/>
    </location>
</feature>
<name>A0ABS9KXH0_9BACT</name>
<feature type="transmembrane region" description="Helical" evidence="1">
    <location>
        <begin position="77"/>
        <end position="96"/>
    </location>
</feature>
<evidence type="ECO:0000313" key="3">
    <source>
        <dbReference type="EMBL" id="MCG2617005.1"/>
    </source>
</evidence>
<dbReference type="Gene3D" id="3.30.565.10">
    <property type="entry name" value="Histidine kinase-like ATPase, C-terminal domain"/>
    <property type="match status" value="1"/>
</dbReference>
<feature type="transmembrane region" description="Helical" evidence="1">
    <location>
        <begin position="194"/>
        <end position="217"/>
    </location>
</feature>
<keyword evidence="3" id="KW-0808">Transferase</keyword>
<comment type="caution">
    <text evidence="3">The sequence shown here is derived from an EMBL/GenBank/DDBJ whole genome shotgun (WGS) entry which is preliminary data.</text>
</comment>
<dbReference type="PANTHER" id="PTHR34220">
    <property type="entry name" value="SENSOR HISTIDINE KINASE YPDA"/>
    <property type="match status" value="1"/>
</dbReference>
<keyword evidence="4" id="KW-1185">Reference proteome</keyword>
<reference evidence="3" key="1">
    <citation type="submission" date="2022-01" db="EMBL/GenBank/DDBJ databases">
        <authorList>
            <person name="Jo J.-H."/>
            <person name="Im W.-T."/>
        </authorList>
    </citation>
    <scope>NUCLEOTIDE SEQUENCE</scope>
    <source>
        <strain evidence="3">NA20</strain>
    </source>
</reference>
<gene>
    <name evidence="3" type="ORF">LZZ85_22105</name>
</gene>
<dbReference type="InterPro" id="IPR050640">
    <property type="entry name" value="Bact_2-comp_sensor_kinase"/>
</dbReference>
<keyword evidence="1" id="KW-0472">Membrane</keyword>
<dbReference type="InterPro" id="IPR010559">
    <property type="entry name" value="Sig_transdc_His_kin_internal"/>
</dbReference>
<keyword evidence="1" id="KW-1133">Transmembrane helix</keyword>
<dbReference type="RefSeq" id="WP_237875542.1">
    <property type="nucleotide sequence ID" value="NZ_JAKLTR010000017.1"/>
</dbReference>
<evidence type="ECO:0000313" key="4">
    <source>
        <dbReference type="Proteomes" id="UP001165367"/>
    </source>
</evidence>
<organism evidence="3 4">
    <name type="scientific">Terrimonas ginsenosidimutans</name>
    <dbReference type="NCBI Taxonomy" id="2908004"/>
    <lineage>
        <taxon>Bacteria</taxon>
        <taxon>Pseudomonadati</taxon>
        <taxon>Bacteroidota</taxon>
        <taxon>Chitinophagia</taxon>
        <taxon>Chitinophagales</taxon>
        <taxon>Chitinophagaceae</taxon>
        <taxon>Terrimonas</taxon>
    </lineage>
</organism>
<dbReference type="EMBL" id="JAKLTR010000017">
    <property type="protein sequence ID" value="MCG2617005.1"/>
    <property type="molecule type" value="Genomic_DNA"/>
</dbReference>
<feature type="transmembrane region" description="Helical" evidence="1">
    <location>
        <begin position="232"/>
        <end position="257"/>
    </location>
</feature>
<accession>A0ABS9KXH0</accession>
<evidence type="ECO:0000256" key="1">
    <source>
        <dbReference type="SAM" id="Phobius"/>
    </source>
</evidence>
<proteinExistence type="predicted"/>
<dbReference type="Pfam" id="PF06580">
    <property type="entry name" value="His_kinase"/>
    <property type="match status" value="1"/>
</dbReference>
<evidence type="ECO:0000259" key="2">
    <source>
        <dbReference type="Pfam" id="PF06580"/>
    </source>
</evidence>
<keyword evidence="1" id="KW-0812">Transmembrane</keyword>
<dbReference type="InterPro" id="IPR036890">
    <property type="entry name" value="HATPase_C_sf"/>
</dbReference>
<sequence>MQHLTGKRVLEKLITYREACFFFGLWLWITVIMGMEGSAANWKIFFRTFALLSLMMLPMIIFSLVKPLMQKTFSKRMFVLCWLLFFGGIVPGLALLGPGMGDREIPGWLFGACAICGIVLELLLVANDYYRKRIAGITWVRKLSLEKAVFIILVILAVMLSAMAVSSMDDPRFHSEERLLIGFVLNPSQIIRHFGMFCGMFMQFLVIYMAGYLIFLINSRFLVAVMLKKHGLIAYVLSMLTVVAILYPVLFQLLMILPINRLLGPIFTSNPFAAENAAGAVSIMILTLPVLLSQQWTRQNSQIVSLEKEKTQAELDLLKQQINPHFLFNTLNNLYSLSLHHSEKTPDSILQLSDLMRYVIYKGREEKVRLEEEIRYIEDFMDLQRMRLRQPLDLRFEQDIADPYQQIAPLLLIVFIENAFKHGIEPAEDAAFLHLMLKADPRELIFTCSNSFEKGNDKETGIGLDNLRKRLELLYPGKHRLHTEVKNHTFKAELQINFT</sequence>
<keyword evidence="3" id="KW-0418">Kinase</keyword>
<feature type="domain" description="Signal transduction histidine kinase internal region" evidence="2">
    <location>
        <begin position="313"/>
        <end position="390"/>
    </location>
</feature>
<dbReference type="Proteomes" id="UP001165367">
    <property type="component" value="Unassembled WGS sequence"/>
</dbReference>